<reference evidence="5 6" key="1">
    <citation type="submission" date="2019-02" db="EMBL/GenBank/DDBJ databases">
        <title>Genome sequencing of the rare red list fungi Dentipellis fragilis.</title>
        <authorList>
            <person name="Buettner E."/>
            <person name="Kellner H."/>
        </authorList>
    </citation>
    <scope>NUCLEOTIDE SEQUENCE [LARGE SCALE GENOMIC DNA]</scope>
    <source>
        <strain evidence="5 6">DSM 105465</strain>
    </source>
</reference>
<organism evidence="5 6">
    <name type="scientific">Dentipellis fragilis</name>
    <dbReference type="NCBI Taxonomy" id="205917"/>
    <lineage>
        <taxon>Eukaryota</taxon>
        <taxon>Fungi</taxon>
        <taxon>Dikarya</taxon>
        <taxon>Basidiomycota</taxon>
        <taxon>Agaricomycotina</taxon>
        <taxon>Agaricomycetes</taxon>
        <taxon>Russulales</taxon>
        <taxon>Hericiaceae</taxon>
        <taxon>Dentipellis</taxon>
    </lineage>
</organism>
<dbReference type="EMBL" id="SEOQ01000577">
    <property type="protein sequence ID" value="TFY60190.1"/>
    <property type="molecule type" value="Genomic_DNA"/>
</dbReference>
<dbReference type="Pfam" id="PF10342">
    <property type="entry name" value="Kre9_KNH"/>
    <property type="match status" value="1"/>
</dbReference>
<keyword evidence="1 3" id="KW-0732">Signal</keyword>
<evidence type="ECO:0000256" key="3">
    <source>
        <dbReference type="SAM" id="SignalP"/>
    </source>
</evidence>
<proteinExistence type="predicted"/>
<feature type="domain" description="Yeast cell wall synthesis Kre9/Knh1-like N-terminal" evidence="4">
    <location>
        <begin position="24"/>
        <end position="114"/>
    </location>
</feature>
<evidence type="ECO:0000313" key="5">
    <source>
        <dbReference type="EMBL" id="TFY60190.1"/>
    </source>
</evidence>
<evidence type="ECO:0000256" key="2">
    <source>
        <dbReference type="SAM" id="MobiDB-lite"/>
    </source>
</evidence>
<evidence type="ECO:0000259" key="4">
    <source>
        <dbReference type="Pfam" id="PF10342"/>
    </source>
</evidence>
<evidence type="ECO:0000313" key="6">
    <source>
        <dbReference type="Proteomes" id="UP000298327"/>
    </source>
</evidence>
<protein>
    <recommendedName>
        <fullName evidence="4">Yeast cell wall synthesis Kre9/Knh1-like N-terminal domain-containing protein</fullName>
    </recommendedName>
</protein>
<dbReference type="PANTHER" id="PTHR35185">
    <property type="entry name" value="SERINE/THREONINE-RICH PROTEIN ADG2-RELATED"/>
    <property type="match status" value="1"/>
</dbReference>
<accession>A0A4Y9YDU8</accession>
<evidence type="ECO:0000256" key="1">
    <source>
        <dbReference type="ARBA" id="ARBA00022729"/>
    </source>
</evidence>
<dbReference type="AlphaFoldDB" id="A0A4Y9YDU8"/>
<feature type="compositionally biased region" description="Low complexity" evidence="2">
    <location>
        <begin position="116"/>
        <end position="149"/>
    </location>
</feature>
<gene>
    <name evidence="5" type="ORF">EVG20_g7511</name>
</gene>
<comment type="caution">
    <text evidence="5">The sequence shown here is derived from an EMBL/GenBank/DDBJ whole genome shotgun (WGS) entry which is preliminary data.</text>
</comment>
<feature type="region of interest" description="Disordered" evidence="2">
    <location>
        <begin position="110"/>
        <end position="157"/>
    </location>
</feature>
<feature type="chain" id="PRO_5021429100" description="Yeast cell wall synthesis Kre9/Knh1-like N-terminal domain-containing protein" evidence="3">
    <location>
        <begin position="18"/>
        <end position="185"/>
    </location>
</feature>
<keyword evidence="6" id="KW-1185">Reference proteome</keyword>
<dbReference type="InterPro" id="IPR052479">
    <property type="entry name" value="GPI-anchor_Adhesion_Reg"/>
</dbReference>
<dbReference type="InterPro" id="IPR018466">
    <property type="entry name" value="Kre9/Knh1-like_N"/>
</dbReference>
<feature type="signal peptide" evidence="3">
    <location>
        <begin position="1"/>
        <end position="17"/>
    </location>
</feature>
<dbReference type="STRING" id="205917.A0A4Y9YDU8"/>
<dbReference type="Proteomes" id="UP000298327">
    <property type="component" value="Unassembled WGS sequence"/>
</dbReference>
<name>A0A4Y9YDU8_9AGAM</name>
<dbReference type="PANTHER" id="PTHR35185:SF1">
    <property type="entry name" value="UPF0619 GPI-ANCHORED MEMBRANE PROTEIN C1322.10"/>
    <property type="match status" value="1"/>
</dbReference>
<dbReference type="OrthoDB" id="5420143at2759"/>
<sequence length="185" mass="18914">MRLSLFSLSLFPALALATISVTGPSSDLYWVQNASNTISWTFAQGDPNPVDIIVTNAANTTLNGAFSIAQFVNVSDQTFTVTNVTLRPGSNYQVVFVSAGNQSQILANSTNFDVKPPGTAPANNTATSSASSSASGTGSSSSAPHSTSPAPVPESGASRLMLSDTRGLFFALGACSFASLAGILL</sequence>